<dbReference type="InterPro" id="IPR037523">
    <property type="entry name" value="VOC_core"/>
</dbReference>
<dbReference type="SUPFAM" id="SSF54593">
    <property type="entry name" value="Glyoxalase/Bleomycin resistance protein/Dihydroxybiphenyl dioxygenase"/>
    <property type="match status" value="1"/>
</dbReference>
<keyword evidence="3" id="KW-1185">Reference proteome</keyword>
<dbReference type="Gene3D" id="3.10.180.10">
    <property type="entry name" value="2,3-Dihydroxybiphenyl 1,2-Dioxygenase, domain 1"/>
    <property type="match status" value="1"/>
</dbReference>
<dbReference type="Proteomes" id="UP000639396">
    <property type="component" value="Unassembled WGS sequence"/>
</dbReference>
<dbReference type="InterPro" id="IPR029068">
    <property type="entry name" value="Glyas_Bleomycin-R_OHBP_Dase"/>
</dbReference>
<evidence type="ECO:0000313" key="3">
    <source>
        <dbReference type="Proteomes" id="UP000639396"/>
    </source>
</evidence>
<organism evidence="2 3">
    <name type="scientific">Paenibacillus oceani</name>
    <dbReference type="NCBI Taxonomy" id="2772510"/>
    <lineage>
        <taxon>Bacteria</taxon>
        <taxon>Bacillati</taxon>
        <taxon>Bacillota</taxon>
        <taxon>Bacilli</taxon>
        <taxon>Bacillales</taxon>
        <taxon>Paenibacillaceae</taxon>
        <taxon>Paenibacillus</taxon>
    </lineage>
</organism>
<feature type="domain" description="VOC" evidence="1">
    <location>
        <begin position="25"/>
        <end position="142"/>
    </location>
</feature>
<gene>
    <name evidence="2" type="ORF">IDH45_28300</name>
</gene>
<dbReference type="AlphaFoldDB" id="A0A927H254"/>
<accession>A0A927H254</accession>
<dbReference type="InterPro" id="IPR004360">
    <property type="entry name" value="Glyas_Fos-R_dOase_dom"/>
</dbReference>
<dbReference type="CDD" id="cd06587">
    <property type="entry name" value="VOC"/>
    <property type="match status" value="1"/>
</dbReference>
<dbReference type="RefSeq" id="WP_190931514.1">
    <property type="nucleotide sequence ID" value="NZ_JACXJA010000049.1"/>
</dbReference>
<protein>
    <submittedName>
        <fullName evidence="2">VOC family protein</fullName>
    </submittedName>
</protein>
<evidence type="ECO:0000259" key="1">
    <source>
        <dbReference type="PROSITE" id="PS51819"/>
    </source>
</evidence>
<sequence>MAEEVRVAQKVDSPFSQRDKAKIKAMITIDMHVSDLKKALNFYVELLGFTLVRPPFHLDQDVEDNAIIRVDGGPNIILVKKPNSQNNGRSPIVFTYHTDDIEAVYSVLRDSGIRTNERFDDGCGKWLECYDPDGNLVYVHSD</sequence>
<dbReference type="EMBL" id="JACXJA010000049">
    <property type="protein sequence ID" value="MBD2865891.1"/>
    <property type="molecule type" value="Genomic_DNA"/>
</dbReference>
<proteinExistence type="predicted"/>
<name>A0A927H254_9BACL</name>
<reference evidence="2" key="1">
    <citation type="submission" date="2020-09" db="EMBL/GenBank/DDBJ databases">
        <title>A novel bacterium of genus Paenibacillus, isolated from South China Sea.</title>
        <authorList>
            <person name="Huang H."/>
            <person name="Mo K."/>
            <person name="Hu Y."/>
        </authorList>
    </citation>
    <scope>NUCLEOTIDE SEQUENCE</scope>
    <source>
        <strain evidence="2">IB182363</strain>
    </source>
</reference>
<evidence type="ECO:0000313" key="2">
    <source>
        <dbReference type="EMBL" id="MBD2865891.1"/>
    </source>
</evidence>
<dbReference type="Pfam" id="PF00903">
    <property type="entry name" value="Glyoxalase"/>
    <property type="match status" value="1"/>
</dbReference>
<comment type="caution">
    <text evidence="2">The sequence shown here is derived from an EMBL/GenBank/DDBJ whole genome shotgun (WGS) entry which is preliminary data.</text>
</comment>
<dbReference type="PROSITE" id="PS51819">
    <property type="entry name" value="VOC"/>
    <property type="match status" value="1"/>
</dbReference>